<reference evidence="4 5" key="1">
    <citation type="submission" date="2023-02" db="EMBL/GenBank/DDBJ databases">
        <title>Description and genomic characterization of Microbulbifer bruguierae sp. nov., isolated from the sediment of mangrove plant Bruguiera sexangula.</title>
        <authorList>
            <person name="Long M."/>
        </authorList>
    </citation>
    <scope>NUCLEOTIDE SEQUENCE [LARGE SCALE GENOMIC DNA]</scope>
    <source>
        <strain evidence="4 5">H12</strain>
    </source>
</reference>
<evidence type="ECO:0000313" key="5">
    <source>
        <dbReference type="Proteomes" id="UP001236500"/>
    </source>
</evidence>
<feature type="transmembrane region" description="Helical" evidence="2">
    <location>
        <begin position="262"/>
        <end position="284"/>
    </location>
</feature>
<dbReference type="NCBIfam" id="TIGR02098">
    <property type="entry name" value="MJ0042_CXXC"/>
    <property type="match status" value="1"/>
</dbReference>
<keyword evidence="2" id="KW-1133">Transmembrane helix</keyword>
<feature type="compositionally biased region" description="Basic and acidic residues" evidence="1">
    <location>
        <begin position="88"/>
        <end position="107"/>
    </location>
</feature>
<organism evidence="4 5">
    <name type="scientific">Microbulbifer bruguierae</name>
    <dbReference type="NCBI Taxonomy" id="3029061"/>
    <lineage>
        <taxon>Bacteria</taxon>
        <taxon>Pseudomonadati</taxon>
        <taxon>Pseudomonadota</taxon>
        <taxon>Gammaproteobacteria</taxon>
        <taxon>Cellvibrionales</taxon>
        <taxon>Microbulbiferaceae</taxon>
        <taxon>Microbulbifer</taxon>
    </lineage>
</organism>
<feature type="region of interest" description="Disordered" evidence="1">
    <location>
        <begin position="141"/>
        <end position="179"/>
    </location>
</feature>
<dbReference type="RefSeq" id="WP_280317485.1">
    <property type="nucleotide sequence ID" value="NZ_CP118605.1"/>
</dbReference>
<name>A0ABY8N8T0_9GAMM</name>
<protein>
    <submittedName>
        <fullName evidence="4">DUF3426 domain-containing protein</fullName>
    </submittedName>
</protein>
<evidence type="ECO:0000259" key="3">
    <source>
        <dbReference type="Pfam" id="PF13717"/>
    </source>
</evidence>
<feature type="domain" description="Zinc finger/thioredoxin putative" evidence="3">
    <location>
        <begin position="6"/>
        <end position="39"/>
    </location>
</feature>
<dbReference type="EMBL" id="CP118605">
    <property type="protein sequence ID" value="WGL15012.1"/>
    <property type="molecule type" value="Genomic_DNA"/>
</dbReference>
<proteinExistence type="predicted"/>
<keyword evidence="5" id="KW-1185">Reference proteome</keyword>
<dbReference type="Pfam" id="PF13717">
    <property type="entry name" value="Zn_ribbon_4"/>
    <property type="match status" value="1"/>
</dbReference>
<dbReference type="InterPro" id="IPR021834">
    <property type="entry name" value="DUF3426"/>
</dbReference>
<dbReference type="Proteomes" id="UP001236500">
    <property type="component" value="Chromosome"/>
</dbReference>
<sequence>MTQLVTRCPHCSTSFHVSEQQLRAARGAVRCGSCLQVFRADENIVFNEDDPQPASKKAIDELLEDDDFLIHDDIELDGDDLSDEADELPRARKEKAAEKPAETREPRQNPLIDDAFGEHQWQEIDSSSDEEPLNLKDDIEAASDSPWAEEIAREESSGIDRDRVRPRPEEDLFADDDLDDGLDAVLKQDEDLVEHDGPSFAADSGFENTRNYTPPDLADDHIDASQRDAAPLLPRDQLISAIGPAPLEVSWQPKTHNRISGWLWTLGVVVLMLGLAAQTAYFRFDSLSKRDPWRDIYARICPIAGCTLPAQVDIGAIYTSNLVVRSHPQTPGALAVEAILLNRAPFDQPFPALQLRFTDLKNAPVASRRFTPGDYLKGELAGRKLMPTGSPVHIALDIVDPGAEAVNYELRIAQQ</sequence>
<keyword evidence="2" id="KW-0812">Transmembrane</keyword>
<feature type="region of interest" description="Disordered" evidence="1">
    <location>
        <begin position="88"/>
        <end position="115"/>
    </location>
</feature>
<evidence type="ECO:0000256" key="2">
    <source>
        <dbReference type="SAM" id="Phobius"/>
    </source>
</evidence>
<evidence type="ECO:0000256" key="1">
    <source>
        <dbReference type="SAM" id="MobiDB-lite"/>
    </source>
</evidence>
<evidence type="ECO:0000313" key="4">
    <source>
        <dbReference type="EMBL" id="WGL15012.1"/>
    </source>
</evidence>
<dbReference type="InterPro" id="IPR011723">
    <property type="entry name" value="Znf/thioredoxin_put"/>
</dbReference>
<gene>
    <name evidence="4" type="ORF">PVT68_09485</name>
</gene>
<feature type="region of interest" description="Disordered" evidence="1">
    <location>
        <begin position="195"/>
        <end position="221"/>
    </location>
</feature>
<accession>A0ABY8N8T0</accession>
<keyword evidence="2" id="KW-0472">Membrane</keyword>
<feature type="compositionally biased region" description="Basic and acidic residues" evidence="1">
    <location>
        <begin position="150"/>
        <end position="170"/>
    </location>
</feature>
<dbReference type="Pfam" id="PF11906">
    <property type="entry name" value="DUF3426"/>
    <property type="match status" value="1"/>
</dbReference>